<protein>
    <submittedName>
        <fullName evidence="14">Uncharacterized protein</fullName>
    </submittedName>
</protein>
<keyword evidence="9" id="KW-0539">Nucleus</keyword>
<keyword evidence="3" id="KW-0479">Metal-binding</keyword>
<dbReference type="GO" id="GO:0008270">
    <property type="term" value="F:zinc ion binding"/>
    <property type="evidence" value="ECO:0007669"/>
    <property type="project" value="UniProtKB-KW"/>
</dbReference>
<feature type="region of interest" description="Disordered" evidence="11">
    <location>
        <begin position="280"/>
        <end position="323"/>
    </location>
</feature>
<gene>
    <name evidence="14" type="ORF">PENTCL1PPCAC_8971</name>
</gene>
<evidence type="ECO:0000256" key="4">
    <source>
        <dbReference type="ARBA" id="ARBA00022737"/>
    </source>
</evidence>
<keyword evidence="4" id="KW-0677">Repeat</keyword>
<dbReference type="SUPFAM" id="SSF57903">
    <property type="entry name" value="FYVE/PHD zinc finger"/>
    <property type="match status" value="2"/>
</dbReference>
<dbReference type="InterPro" id="IPR001965">
    <property type="entry name" value="Znf_PHD"/>
</dbReference>
<dbReference type="InterPro" id="IPR013083">
    <property type="entry name" value="Znf_RING/FYVE/PHD"/>
</dbReference>
<keyword evidence="7" id="KW-0805">Transcription regulation</keyword>
<comment type="subcellular location">
    <subcellularLocation>
        <location evidence="1">Nucleus</location>
    </subcellularLocation>
</comment>
<dbReference type="Pfam" id="PF14051">
    <property type="entry name" value="DPF1-3_N"/>
    <property type="match status" value="1"/>
</dbReference>
<feature type="domain" description="PHD-type" evidence="12">
    <location>
        <begin position="404"/>
        <end position="454"/>
    </location>
</feature>
<feature type="compositionally biased region" description="Low complexity" evidence="11">
    <location>
        <begin position="229"/>
        <end position="245"/>
    </location>
</feature>
<keyword evidence="15" id="KW-1185">Reference proteome</keyword>
<dbReference type="PANTHER" id="PTHR45888">
    <property type="entry name" value="HL01030P-RELATED"/>
    <property type="match status" value="1"/>
</dbReference>
<evidence type="ECO:0000313" key="15">
    <source>
        <dbReference type="Proteomes" id="UP001432027"/>
    </source>
</evidence>
<dbReference type="InterPro" id="IPR011011">
    <property type="entry name" value="Znf_FYVE_PHD"/>
</dbReference>
<evidence type="ECO:0000256" key="2">
    <source>
        <dbReference type="ARBA" id="ARBA00010539"/>
    </source>
</evidence>
<dbReference type="Gene3D" id="3.30.40.10">
    <property type="entry name" value="Zinc/RING finger domain, C3HC4 (zinc finger)"/>
    <property type="match status" value="1"/>
</dbReference>
<dbReference type="FunFam" id="3.30.40.10:FF:000005">
    <property type="entry name" value="zinc finger protein isoform X1"/>
    <property type="match status" value="1"/>
</dbReference>
<dbReference type="AlphaFoldDB" id="A0AAV5T541"/>
<evidence type="ECO:0000256" key="1">
    <source>
        <dbReference type="ARBA" id="ARBA00004123"/>
    </source>
</evidence>
<dbReference type="GO" id="GO:0005634">
    <property type="term" value="C:nucleus"/>
    <property type="evidence" value="ECO:0007669"/>
    <property type="project" value="UniProtKB-SubCell"/>
</dbReference>
<dbReference type="PROSITE" id="PS50157">
    <property type="entry name" value="ZINC_FINGER_C2H2_2"/>
    <property type="match status" value="1"/>
</dbReference>
<feature type="compositionally biased region" description="Basic and acidic residues" evidence="11">
    <location>
        <begin position="156"/>
        <end position="168"/>
    </location>
</feature>
<evidence type="ECO:0000256" key="5">
    <source>
        <dbReference type="ARBA" id="ARBA00022771"/>
    </source>
</evidence>
<dbReference type="InterPro" id="IPR025750">
    <property type="entry name" value="DPF1-3_N"/>
</dbReference>
<evidence type="ECO:0000259" key="13">
    <source>
        <dbReference type="PROSITE" id="PS50157"/>
    </source>
</evidence>
<organism evidence="14 15">
    <name type="scientific">Pristionchus entomophagus</name>
    <dbReference type="NCBI Taxonomy" id="358040"/>
    <lineage>
        <taxon>Eukaryota</taxon>
        <taxon>Metazoa</taxon>
        <taxon>Ecdysozoa</taxon>
        <taxon>Nematoda</taxon>
        <taxon>Chromadorea</taxon>
        <taxon>Rhabditida</taxon>
        <taxon>Rhabditina</taxon>
        <taxon>Diplogasteromorpha</taxon>
        <taxon>Diplogasteroidea</taxon>
        <taxon>Neodiplogasteridae</taxon>
        <taxon>Pristionchus</taxon>
    </lineage>
</organism>
<dbReference type="PANTHER" id="PTHR45888:SF5">
    <property type="entry name" value="D4, ISOFORM A"/>
    <property type="match status" value="1"/>
</dbReference>
<accession>A0AAV5T541</accession>
<dbReference type="Proteomes" id="UP001432027">
    <property type="component" value="Unassembled WGS sequence"/>
</dbReference>
<dbReference type="EMBL" id="BTSX01000002">
    <property type="protein sequence ID" value="GMS86796.1"/>
    <property type="molecule type" value="Genomic_DNA"/>
</dbReference>
<evidence type="ECO:0000256" key="10">
    <source>
        <dbReference type="PROSITE-ProRule" id="PRU00042"/>
    </source>
</evidence>
<feature type="non-terminal residue" evidence="14">
    <location>
        <position position="1"/>
    </location>
</feature>
<feature type="compositionally biased region" description="Gly residues" evidence="11">
    <location>
        <begin position="288"/>
        <end position="303"/>
    </location>
</feature>
<reference evidence="14" key="1">
    <citation type="submission" date="2023-10" db="EMBL/GenBank/DDBJ databases">
        <title>Genome assembly of Pristionchus species.</title>
        <authorList>
            <person name="Yoshida K."/>
            <person name="Sommer R.J."/>
        </authorList>
    </citation>
    <scope>NUCLEOTIDE SEQUENCE</scope>
    <source>
        <strain evidence="14">RS0144</strain>
    </source>
</reference>
<dbReference type="SMART" id="SM00249">
    <property type="entry name" value="PHD"/>
    <property type="match status" value="2"/>
</dbReference>
<dbReference type="InterPro" id="IPR019787">
    <property type="entry name" value="Znf_PHD-finger"/>
</dbReference>
<dbReference type="PROSITE" id="PS00028">
    <property type="entry name" value="ZINC_FINGER_C2H2_1"/>
    <property type="match status" value="1"/>
</dbReference>
<feature type="compositionally biased region" description="Gly residues" evidence="11">
    <location>
        <begin position="218"/>
        <end position="228"/>
    </location>
</feature>
<evidence type="ECO:0000256" key="6">
    <source>
        <dbReference type="ARBA" id="ARBA00022833"/>
    </source>
</evidence>
<evidence type="ECO:0000259" key="12">
    <source>
        <dbReference type="PROSITE" id="PS50016"/>
    </source>
</evidence>
<feature type="compositionally biased region" description="Acidic residues" evidence="11">
    <location>
        <begin position="169"/>
        <end position="192"/>
    </location>
</feature>
<comment type="caution">
    <text evidence="14">The sequence shown here is derived from an EMBL/GenBank/DDBJ whole genome shotgun (WGS) entry which is preliminary data.</text>
</comment>
<dbReference type="InterPro" id="IPR013087">
    <property type="entry name" value="Znf_C2H2_type"/>
</dbReference>
<dbReference type="CDD" id="cd15530">
    <property type="entry name" value="PHD2_d4"/>
    <property type="match status" value="1"/>
</dbReference>
<evidence type="ECO:0000256" key="9">
    <source>
        <dbReference type="ARBA" id="ARBA00023242"/>
    </source>
</evidence>
<dbReference type="PROSITE" id="PS50016">
    <property type="entry name" value="ZF_PHD_2"/>
    <property type="match status" value="2"/>
</dbReference>
<evidence type="ECO:0000256" key="11">
    <source>
        <dbReference type="SAM" id="MobiDB-lite"/>
    </source>
</evidence>
<evidence type="ECO:0000256" key="8">
    <source>
        <dbReference type="ARBA" id="ARBA00023163"/>
    </source>
</evidence>
<evidence type="ECO:0000256" key="3">
    <source>
        <dbReference type="ARBA" id="ARBA00022723"/>
    </source>
</evidence>
<sequence>INCSSARAAMAVTESNYIELMKSCSKFNARITGERKTRYPFFDQQTGTAHRPSAYAWRRSEHRYASKDPDYVYSYPAIKWRRDPSAPPSDATEMKMFLHNNQPLTDAINHAQSYGAPATMPTSMGNLEAMAMMSNAESTMMEASHHSGGGGGGGSERSRGAGLKREAAAYEDYDEDPFEDGLSDDGGDSDDDFGSKRKKGKGGGGHPASAKKKKASGGPTGGQVGGGSAASSAPTATPTSGNAAAAEEKRHACNKCGARYKSRPGLSYHKAHVHGDGVQAPANVLAGGDAGSGGSGSSGSGGAKGRRGAAPPPIEMPPMGGVGGGAGCPSPAVLPPPVIFSPSVDISDTCDFCDGTRLENKKTKQPEELVTCHDCGRSGHPSCLNFTENMRLSTSKFGWQCIECKSCAICGTSDNDDKLLFCDDCDRGFHLYCLQPPLEQAPDDAWSCHLCMKVFGAKAAAAQAKK</sequence>
<name>A0AAV5T541_9BILA</name>
<feature type="domain" description="PHD-type" evidence="12">
    <location>
        <begin position="347"/>
        <end position="407"/>
    </location>
</feature>
<feature type="domain" description="C2H2-type" evidence="13">
    <location>
        <begin position="251"/>
        <end position="274"/>
    </location>
</feature>
<keyword evidence="8" id="KW-0804">Transcription</keyword>
<feature type="region of interest" description="Disordered" evidence="11">
    <location>
        <begin position="139"/>
        <end position="246"/>
    </location>
</feature>
<dbReference type="Pfam" id="PF00628">
    <property type="entry name" value="PHD"/>
    <property type="match status" value="2"/>
</dbReference>
<evidence type="ECO:0000313" key="14">
    <source>
        <dbReference type="EMBL" id="GMS86796.1"/>
    </source>
</evidence>
<evidence type="ECO:0000256" key="7">
    <source>
        <dbReference type="ARBA" id="ARBA00023015"/>
    </source>
</evidence>
<proteinExistence type="inferred from homology"/>
<comment type="similarity">
    <text evidence="2">Belongs to the requiem/DPF family.</text>
</comment>
<keyword evidence="5 10" id="KW-0863">Zinc-finger</keyword>
<keyword evidence="6" id="KW-0862">Zinc</keyword>